<organism evidence="2 3">
    <name type="scientific">Lysobacter antibioticus</name>
    <dbReference type="NCBI Taxonomy" id="84531"/>
    <lineage>
        <taxon>Bacteria</taxon>
        <taxon>Pseudomonadati</taxon>
        <taxon>Pseudomonadota</taxon>
        <taxon>Gammaproteobacteria</taxon>
        <taxon>Lysobacterales</taxon>
        <taxon>Lysobacteraceae</taxon>
        <taxon>Lysobacter</taxon>
    </lineage>
</organism>
<evidence type="ECO:0000313" key="2">
    <source>
        <dbReference type="EMBL" id="ALN82508.1"/>
    </source>
</evidence>
<evidence type="ECO:0000256" key="1">
    <source>
        <dbReference type="SAM" id="MobiDB-lite"/>
    </source>
</evidence>
<reference evidence="2 3" key="1">
    <citation type="journal article" date="2015" name="BMC Genomics">
        <title>Comparative genomics and metabolic profiling of the genus Lysobacter.</title>
        <authorList>
            <person name="de Bruijn I."/>
            <person name="Cheng X."/>
            <person name="de Jager V."/>
            <person name="Exposito R.G."/>
            <person name="Watrous J."/>
            <person name="Patel N."/>
            <person name="Postma J."/>
            <person name="Dorrestein P.C."/>
            <person name="Kobayashi D."/>
            <person name="Raaijmakers J.M."/>
        </authorList>
    </citation>
    <scope>NUCLEOTIDE SEQUENCE [LARGE SCALE GENOMIC DNA]</scope>
    <source>
        <strain evidence="2 3">76</strain>
    </source>
</reference>
<dbReference type="AlphaFoldDB" id="A0A0S2FG60"/>
<feature type="region of interest" description="Disordered" evidence="1">
    <location>
        <begin position="51"/>
        <end position="79"/>
    </location>
</feature>
<dbReference type="EMBL" id="CP011129">
    <property type="protein sequence ID" value="ALN82508.1"/>
    <property type="molecule type" value="Genomic_DNA"/>
</dbReference>
<dbReference type="KEGG" id="lab:LA76x_4398"/>
<evidence type="ECO:0000313" key="3">
    <source>
        <dbReference type="Proteomes" id="UP000060787"/>
    </source>
</evidence>
<protein>
    <submittedName>
        <fullName evidence="2">Uncharacterized protein</fullName>
    </submittedName>
</protein>
<dbReference type="Proteomes" id="UP000060787">
    <property type="component" value="Chromosome"/>
</dbReference>
<proteinExistence type="predicted"/>
<sequence length="182" mass="20540">MGRAHRRILDGEVRSGCRSAAAPARADGRRDLRHGRWPCRLWRLHRHSNRRPDSWAGLREQRSRRPVPPGPRNRANAGVNSVAIMERSGSLIAYPARLIPSGEATALRNRSVRPRREQPQTSSLAIVHRTGPAPETLAVRVIGDEFPSHTQRSQPMNFARMHDEMNTGSCKSRSVHFVHFSL</sequence>
<dbReference type="PATRIC" id="fig|84531.8.peg.4395"/>
<dbReference type="STRING" id="84531.LA76x_4398"/>
<name>A0A0S2FG60_LYSAN</name>
<accession>A0A0S2FG60</accession>
<keyword evidence="3" id="KW-1185">Reference proteome</keyword>
<gene>
    <name evidence="2" type="ORF">LA76x_4398</name>
</gene>